<feature type="signal peptide" evidence="2">
    <location>
        <begin position="1"/>
        <end position="18"/>
    </location>
</feature>
<keyword evidence="1" id="KW-0472">Membrane</keyword>
<feature type="chain" id="PRO_5035236835" description="TRP C-terminal domain-containing protein" evidence="2">
    <location>
        <begin position="19"/>
        <end position="1278"/>
    </location>
</feature>
<dbReference type="AlphaFoldDB" id="A0A8J8T920"/>
<feature type="transmembrane region" description="Helical" evidence="1">
    <location>
        <begin position="1181"/>
        <end position="1203"/>
    </location>
</feature>
<sequence length="1278" mass="144351">MVKSVLLCYIILISATFAAYPKNFTKTGVNTHKRPWPIVFGGYQGDTDVNTLEVTMTGIIIGGQTYDKSLHDLSSGNNGVPYIAKYSSYLVNNMDWAKFINRPGFSLHALQCNNYMATAPSIPIVYYCLVLYGDPADSTTFKTIIFEMATGNFVSAFSRPMPSPHEPTNTDQKYQLRYASAFGQSNSVIITDKQAQNKLVIYNALSMTSGLISIHPSNLLAMQVDMSGNFIDVAISNFAGAVVSRFYGLTQGTNFISLYSRKMSFTNCNSLLLDSVQYSELDYLIVVRNCNSSPDRYLLFAIFSTTILSGIPQTNVSPNLEHFVPLKMDGSSFSGFEVTSIVTFYLQQWVYFLIRNKLNLAERYLMRFSLSSTDSPRVSYYSLQNYGNYIQEFRPLPFSINSLLMMSSNTFNEGKSYSMLSTYRQAIIYLEERNQFVLESQNCYDFSGKQAPTWIACTKSALIGADIPANPSSQWTILSTIFQTFSPISDQLKDVKIENLIDVCSWCFPLVQLKLINPAPQALYFKQNMVLQILYYEGIDISQLNCPSSIIYTALTYEGQEVPKFLEFIPTLPMIIVSNTQFEGMLRIKVQSSLLNNEGSSVFIDLNLMSVTNQVRQQKTLEVNQVRAFSMNRTFYFGQISSQINLESLQGVQNILPVIPIDAQRFVKLEKIPSLAYSLKISPYLAIGNYSVKFFERFQSGTVKYLGIVELIIKKTQMDMNREQRNNTDDTSESQTELRNVTAKIRQINCQGIIKVKFSQNTSVELIEKIRAENFMAQVSTRGSEILKIQLIGRTSNVITFKVDVIQYDYLSLSSTVDTLDLTVIKELKLKDQILRQGLILSANIPPQVSQDTIDTVSPLQQTAQILALVTISSSFVLNLLMSSSMSFIWGDLSVLQSITILQLMSIQIPGQARQILDIAIQLASLDVLPSQQIFDATLAFDEDSDSPVNEFFDQGGYSSKMSILNLQSTYLYLLTSIFLILIFTLTPRQRFRGRLLHHYSRLHNSFCMNYFIRFTLQSYQQLALASLINLMDMRASQSGEVLSSLCTIICIVVTVLSPIGGTLLIHGHSKTGNLPQRLSSLTEGLKLTNQSRFVPFWSILYLLKRLLTVLIILTLRDSSYLQLQLLTLSSLIYQILLITYKPYETAGNNVEIFNELTVSCCLYSYMLLTDFVESPNARVAAGWGLTATILLNIGVNMGITFWETVRQMISRKESIRRRVKGILERVRGMRRGKDQVIIIQTREIQLPIGRLKYRECWSNHQVQQQPSIASTEFSAIL</sequence>
<keyword evidence="1" id="KW-0812">Transmembrane</keyword>
<gene>
    <name evidence="3" type="ORF">FGO68_gene5952</name>
</gene>
<keyword evidence="1" id="KW-1133">Transmembrane helix</keyword>
<dbReference type="Proteomes" id="UP000785679">
    <property type="component" value="Unassembled WGS sequence"/>
</dbReference>
<comment type="caution">
    <text evidence="3">The sequence shown here is derived from an EMBL/GenBank/DDBJ whole genome shotgun (WGS) entry which is preliminary data.</text>
</comment>
<feature type="transmembrane region" description="Helical" evidence="1">
    <location>
        <begin position="1043"/>
        <end position="1066"/>
    </location>
</feature>
<feature type="transmembrane region" description="Helical" evidence="1">
    <location>
        <begin position="1122"/>
        <end position="1141"/>
    </location>
</feature>
<accession>A0A8J8T920</accession>
<feature type="transmembrane region" description="Helical" evidence="1">
    <location>
        <begin position="1095"/>
        <end position="1116"/>
    </location>
</feature>
<feature type="transmembrane region" description="Helical" evidence="1">
    <location>
        <begin position="970"/>
        <end position="987"/>
    </location>
</feature>
<organism evidence="3 4">
    <name type="scientific">Halteria grandinella</name>
    <dbReference type="NCBI Taxonomy" id="5974"/>
    <lineage>
        <taxon>Eukaryota</taxon>
        <taxon>Sar</taxon>
        <taxon>Alveolata</taxon>
        <taxon>Ciliophora</taxon>
        <taxon>Intramacronucleata</taxon>
        <taxon>Spirotrichea</taxon>
        <taxon>Stichotrichia</taxon>
        <taxon>Sporadotrichida</taxon>
        <taxon>Halteriidae</taxon>
        <taxon>Halteria</taxon>
    </lineage>
</organism>
<evidence type="ECO:0000256" key="1">
    <source>
        <dbReference type="SAM" id="Phobius"/>
    </source>
</evidence>
<dbReference type="EMBL" id="RRYP01001254">
    <property type="protein sequence ID" value="TNV86180.1"/>
    <property type="molecule type" value="Genomic_DNA"/>
</dbReference>
<evidence type="ECO:0008006" key="5">
    <source>
        <dbReference type="Google" id="ProtNLM"/>
    </source>
</evidence>
<keyword evidence="4" id="KW-1185">Reference proteome</keyword>
<evidence type="ECO:0000313" key="3">
    <source>
        <dbReference type="EMBL" id="TNV86180.1"/>
    </source>
</evidence>
<evidence type="ECO:0000313" key="4">
    <source>
        <dbReference type="Proteomes" id="UP000785679"/>
    </source>
</evidence>
<dbReference type="OrthoDB" id="326542at2759"/>
<keyword evidence="2" id="KW-0732">Signal</keyword>
<protein>
    <recommendedName>
        <fullName evidence="5">TRP C-terminal domain-containing protein</fullName>
    </recommendedName>
</protein>
<name>A0A8J8T920_HALGN</name>
<proteinExistence type="predicted"/>
<evidence type="ECO:0000256" key="2">
    <source>
        <dbReference type="SAM" id="SignalP"/>
    </source>
</evidence>
<reference evidence="3" key="1">
    <citation type="submission" date="2019-06" db="EMBL/GenBank/DDBJ databases">
        <authorList>
            <person name="Zheng W."/>
        </authorList>
    </citation>
    <scope>NUCLEOTIDE SEQUENCE</scope>
    <source>
        <strain evidence="3">QDHG01</strain>
    </source>
</reference>